<dbReference type="AlphaFoldDB" id="A0A363UMB7"/>
<evidence type="ECO:0000256" key="1">
    <source>
        <dbReference type="ARBA" id="ARBA00006738"/>
    </source>
</evidence>
<reference evidence="3 4" key="1">
    <citation type="submission" date="2018-05" db="EMBL/GenBank/DDBJ databases">
        <title>Abyssibacter profundi OUC007T gen. nov., sp. nov, a marine bacterium isolated from seawater of the Mariana Trench.</title>
        <authorList>
            <person name="Zhou S."/>
        </authorList>
    </citation>
    <scope>NUCLEOTIDE SEQUENCE [LARGE SCALE GENOMIC DNA]</scope>
    <source>
        <strain evidence="3 4">OUC007</strain>
    </source>
</reference>
<dbReference type="RefSeq" id="WP_109719744.1">
    <property type="nucleotide sequence ID" value="NZ_QEQK01000005.1"/>
</dbReference>
<dbReference type="HAMAP" id="MF_00048">
    <property type="entry name" value="UPF0102"/>
    <property type="match status" value="1"/>
</dbReference>
<evidence type="ECO:0000256" key="2">
    <source>
        <dbReference type="HAMAP-Rule" id="MF_00048"/>
    </source>
</evidence>
<dbReference type="OrthoDB" id="9794876at2"/>
<accession>A0A363UMB7</accession>
<dbReference type="Pfam" id="PF02021">
    <property type="entry name" value="UPF0102"/>
    <property type="match status" value="1"/>
</dbReference>
<evidence type="ECO:0000313" key="3">
    <source>
        <dbReference type="EMBL" id="PWN56550.1"/>
    </source>
</evidence>
<protein>
    <recommendedName>
        <fullName evidence="2">UPF0102 protein DEH80_06895</fullName>
    </recommendedName>
</protein>
<dbReference type="InterPro" id="IPR011856">
    <property type="entry name" value="tRNA_endonuc-like_dom_sf"/>
</dbReference>
<dbReference type="InterPro" id="IPR011335">
    <property type="entry name" value="Restrct_endonuc-II-like"/>
</dbReference>
<dbReference type="Gene3D" id="3.40.1350.10">
    <property type="match status" value="1"/>
</dbReference>
<proteinExistence type="inferred from homology"/>
<organism evidence="3 4">
    <name type="scientific">Abyssibacter profundi</name>
    <dbReference type="NCBI Taxonomy" id="2182787"/>
    <lineage>
        <taxon>Bacteria</taxon>
        <taxon>Pseudomonadati</taxon>
        <taxon>Pseudomonadota</taxon>
        <taxon>Gammaproteobacteria</taxon>
        <taxon>Chromatiales</taxon>
        <taxon>Oceanococcaceae</taxon>
        <taxon>Abyssibacter</taxon>
    </lineage>
</organism>
<evidence type="ECO:0000313" key="4">
    <source>
        <dbReference type="Proteomes" id="UP000251800"/>
    </source>
</evidence>
<comment type="caution">
    <text evidence="3">The sequence shown here is derived from an EMBL/GenBank/DDBJ whole genome shotgun (WGS) entry which is preliminary data.</text>
</comment>
<dbReference type="SUPFAM" id="SSF52980">
    <property type="entry name" value="Restriction endonuclease-like"/>
    <property type="match status" value="1"/>
</dbReference>
<keyword evidence="4" id="KW-1185">Reference proteome</keyword>
<dbReference type="PANTHER" id="PTHR34039">
    <property type="entry name" value="UPF0102 PROTEIN YRAN"/>
    <property type="match status" value="1"/>
</dbReference>
<dbReference type="EMBL" id="QEQK01000005">
    <property type="protein sequence ID" value="PWN56550.1"/>
    <property type="molecule type" value="Genomic_DNA"/>
</dbReference>
<dbReference type="PANTHER" id="PTHR34039:SF1">
    <property type="entry name" value="UPF0102 PROTEIN YRAN"/>
    <property type="match status" value="1"/>
</dbReference>
<dbReference type="NCBIfam" id="TIGR00252">
    <property type="entry name" value="YraN family protein"/>
    <property type="match status" value="1"/>
</dbReference>
<dbReference type="NCBIfam" id="NF009150">
    <property type="entry name" value="PRK12497.1-3"/>
    <property type="match status" value="1"/>
</dbReference>
<comment type="similarity">
    <text evidence="1 2">Belongs to the UPF0102 family.</text>
</comment>
<dbReference type="Proteomes" id="UP000251800">
    <property type="component" value="Unassembled WGS sequence"/>
</dbReference>
<dbReference type="InterPro" id="IPR003509">
    <property type="entry name" value="UPF0102_YraN-like"/>
</dbReference>
<name>A0A363UMB7_9GAMM</name>
<gene>
    <name evidence="3" type="ORF">DEH80_06895</name>
</gene>
<dbReference type="GO" id="GO:0003676">
    <property type="term" value="F:nucleic acid binding"/>
    <property type="evidence" value="ECO:0007669"/>
    <property type="project" value="InterPro"/>
</dbReference>
<sequence>MITALTRGKRAEQQAERWLRRQGLRSVARNVRCRLGELDLIMMDGEILAIIEVKQRASAAFGGAAASVTRHKQRRIVAATRWWLSSHPDQSERVIRFDVLALDGPAPQPQIHWIKGAFDAE</sequence>